<dbReference type="RefSeq" id="XP_007861211.1">
    <property type="nucleotide sequence ID" value="XM_007863020.1"/>
</dbReference>
<dbReference type="OrthoDB" id="3270653at2759"/>
<dbReference type="KEGG" id="gtr:GLOTRDRAFT_113417"/>
<feature type="compositionally biased region" description="Basic residues" evidence="1">
    <location>
        <begin position="395"/>
        <end position="408"/>
    </location>
</feature>
<protein>
    <submittedName>
        <fullName evidence="3">Uncharacterized protein</fullName>
    </submittedName>
</protein>
<organism evidence="3 4">
    <name type="scientific">Gloeophyllum trabeum (strain ATCC 11539 / FP-39264 / Madison 617)</name>
    <name type="common">Brown rot fungus</name>
    <dbReference type="NCBI Taxonomy" id="670483"/>
    <lineage>
        <taxon>Eukaryota</taxon>
        <taxon>Fungi</taxon>
        <taxon>Dikarya</taxon>
        <taxon>Basidiomycota</taxon>
        <taxon>Agaricomycotina</taxon>
        <taxon>Agaricomycetes</taxon>
        <taxon>Gloeophyllales</taxon>
        <taxon>Gloeophyllaceae</taxon>
        <taxon>Gloeophyllum</taxon>
    </lineage>
</organism>
<feature type="compositionally biased region" description="Low complexity" evidence="1">
    <location>
        <begin position="192"/>
        <end position="205"/>
    </location>
</feature>
<keyword evidence="2" id="KW-1133">Transmembrane helix</keyword>
<evidence type="ECO:0000256" key="1">
    <source>
        <dbReference type="SAM" id="MobiDB-lite"/>
    </source>
</evidence>
<evidence type="ECO:0000313" key="4">
    <source>
        <dbReference type="Proteomes" id="UP000030669"/>
    </source>
</evidence>
<proteinExistence type="predicted"/>
<keyword evidence="4" id="KW-1185">Reference proteome</keyword>
<feature type="compositionally biased region" description="Polar residues" evidence="1">
    <location>
        <begin position="107"/>
        <end position="129"/>
    </location>
</feature>
<feature type="transmembrane region" description="Helical" evidence="2">
    <location>
        <begin position="32"/>
        <end position="54"/>
    </location>
</feature>
<evidence type="ECO:0000313" key="3">
    <source>
        <dbReference type="EMBL" id="EPQ60913.1"/>
    </source>
</evidence>
<dbReference type="HOGENOM" id="CLU_627069_0_0_1"/>
<dbReference type="AlphaFoldDB" id="S7QN41"/>
<dbReference type="eggNOG" id="ENOG502T12Z">
    <property type="taxonomic scope" value="Eukaryota"/>
</dbReference>
<dbReference type="EMBL" id="KB469296">
    <property type="protein sequence ID" value="EPQ60913.1"/>
    <property type="molecule type" value="Genomic_DNA"/>
</dbReference>
<feature type="region of interest" description="Disordered" evidence="1">
    <location>
        <begin position="105"/>
        <end position="255"/>
    </location>
</feature>
<dbReference type="OMA" id="PLAPNIY"/>
<feature type="compositionally biased region" description="Polar residues" evidence="1">
    <location>
        <begin position="167"/>
        <end position="186"/>
    </location>
</feature>
<feature type="compositionally biased region" description="Basic and acidic residues" evidence="1">
    <location>
        <begin position="130"/>
        <end position="145"/>
    </location>
</feature>
<accession>S7QN41</accession>
<feature type="compositionally biased region" description="Polar residues" evidence="1">
    <location>
        <begin position="357"/>
        <end position="372"/>
    </location>
</feature>
<keyword evidence="2" id="KW-0472">Membrane</keyword>
<feature type="compositionally biased region" description="Low complexity" evidence="1">
    <location>
        <begin position="212"/>
        <end position="250"/>
    </location>
</feature>
<dbReference type="Proteomes" id="UP000030669">
    <property type="component" value="Unassembled WGS sequence"/>
</dbReference>
<sequence>MTAQQEYSPHRRTINHLRLYARDDGSGSNTTIIIAVVCGVVGGIIFAFVLWQFVWKLCRPKRAPLPPVQPLVHHRQVHAASFANRDSSRPATWFEPTHLSVRHGSFPSGSDVSLIPSSPGKSPSRQGSFHTEETTHTRRLSEDASTHISAPTIEDLSLTPPMPPFSRDSSVNMGLNASTSSLDSYGTPSPPTFSSSPQSSASAISDQDDIHSQTSQRRPRVPSGRSRSRPASMASTVSTTFTVRSRSTVRGAPHSRHNNVQIVLPAPLAPSVYPEETASEVNVFMGDSLHSRPATDSWIMLGSSRSASKDKEPAKRHQRTTSESSTNRRSSRRLSRTDSPSLNQTPRPPPVPRLPSEFSQRSASLSSEQHQYPPSDPVDRGRYAQRAPSGGSTHQPHKLQKQRSRSRSKGAVLRDSSRGDTSPDAGASGYAGQPQAL</sequence>
<dbReference type="GeneID" id="19299729"/>
<reference evidence="3 4" key="1">
    <citation type="journal article" date="2012" name="Science">
        <title>The Paleozoic origin of enzymatic lignin decomposition reconstructed from 31 fungal genomes.</title>
        <authorList>
            <person name="Floudas D."/>
            <person name="Binder M."/>
            <person name="Riley R."/>
            <person name="Barry K."/>
            <person name="Blanchette R.A."/>
            <person name="Henrissat B."/>
            <person name="Martinez A.T."/>
            <person name="Otillar R."/>
            <person name="Spatafora J.W."/>
            <person name="Yadav J.S."/>
            <person name="Aerts A."/>
            <person name="Benoit I."/>
            <person name="Boyd A."/>
            <person name="Carlson A."/>
            <person name="Copeland A."/>
            <person name="Coutinho P.M."/>
            <person name="de Vries R.P."/>
            <person name="Ferreira P."/>
            <person name="Findley K."/>
            <person name="Foster B."/>
            <person name="Gaskell J."/>
            <person name="Glotzer D."/>
            <person name="Gorecki P."/>
            <person name="Heitman J."/>
            <person name="Hesse C."/>
            <person name="Hori C."/>
            <person name="Igarashi K."/>
            <person name="Jurgens J.A."/>
            <person name="Kallen N."/>
            <person name="Kersten P."/>
            <person name="Kohler A."/>
            <person name="Kuees U."/>
            <person name="Kumar T.K.A."/>
            <person name="Kuo A."/>
            <person name="LaButti K."/>
            <person name="Larrondo L.F."/>
            <person name="Lindquist E."/>
            <person name="Ling A."/>
            <person name="Lombard V."/>
            <person name="Lucas S."/>
            <person name="Lundell T."/>
            <person name="Martin R."/>
            <person name="McLaughlin D.J."/>
            <person name="Morgenstern I."/>
            <person name="Morin E."/>
            <person name="Murat C."/>
            <person name="Nagy L.G."/>
            <person name="Nolan M."/>
            <person name="Ohm R.A."/>
            <person name="Patyshakuliyeva A."/>
            <person name="Rokas A."/>
            <person name="Ruiz-Duenas F.J."/>
            <person name="Sabat G."/>
            <person name="Salamov A."/>
            <person name="Samejima M."/>
            <person name="Schmutz J."/>
            <person name="Slot J.C."/>
            <person name="St John F."/>
            <person name="Stenlid J."/>
            <person name="Sun H."/>
            <person name="Sun S."/>
            <person name="Syed K."/>
            <person name="Tsang A."/>
            <person name="Wiebenga A."/>
            <person name="Young D."/>
            <person name="Pisabarro A."/>
            <person name="Eastwood D.C."/>
            <person name="Martin F."/>
            <person name="Cullen D."/>
            <person name="Grigoriev I.V."/>
            <person name="Hibbett D.S."/>
        </authorList>
    </citation>
    <scope>NUCLEOTIDE SEQUENCE [LARGE SCALE GENOMIC DNA]</scope>
    <source>
        <strain evidence="3 4">ATCC 11539</strain>
    </source>
</reference>
<gene>
    <name evidence="3" type="ORF">GLOTRDRAFT_113417</name>
</gene>
<evidence type="ECO:0000256" key="2">
    <source>
        <dbReference type="SAM" id="Phobius"/>
    </source>
</evidence>
<name>S7QN41_GLOTA</name>
<keyword evidence="2" id="KW-0812">Transmembrane</keyword>
<feature type="region of interest" description="Disordered" evidence="1">
    <location>
        <begin position="304"/>
        <end position="437"/>
    </location>
</feature>